<gene>
    <name evidence="1" type="ORF">WR25_19533</name>
</gene>
<protein>
    <submittedName>
        <fullName evidence="1">Uncharacterized protein</fullName>
    </submittedName>
</protein>
<keyword evidence="2" id="KW-1185">Reference proteome</keyword>
<reference evidence="1 2" key="1">
    <citation type="journal article" date="2017" name="Curr. Biol.">
        <title>Genome architecture and evolution of a unichromosomal asexual nematode.</title>
        <authorList>
            <person name="Fradin H."/>
            <person name="Zegar C."/>
            <person name="Gutwein M."/>
            <person name="Lucas J."/>
            <person name="Kovtun M."/>
            <person name="Corcoran D."/>
            <person name="Baugh L.R."/>
            <person name="Kiontke K."/>
            <person name="Gunsalus K."/>
            <person name="Fitch D.H."/>
            <person name="Piano F."/>
        </authorList>
    </citation>
    <scope>NUCLEOTIDE SEQUENCE [LARGE SCALE GENOMIC DNA]</scope>
    <source>
        <strain evidence="1">PF1309</strain>
    </source>
</reference>
<proteinExistence type="predicted"/>
<evidence type="ECO:0000313" key="1">
    <source>
        <dbReference type="EMBL" id="PAV60044.1"/>
    </source>
</evidence>
<comment type="caution">
    <text evidence="1">The sequence shown here is derived from an EMBL/GenBank/DDBJ whole genome shotgun (WGS) entry which is preliminary data.</text>
</comment>
<dbReference type="AlphaFoldDB" id="A0A2A2JEJ4"/>
<accession>A0A2A2JEJ4</accession>
<organism evidence="1 2">
    <name type="scientific">Diploscapter pachys</name>
    <dbReference type="NCBI Taxonomy" id="2018661"/>
    <lineage>
        <taxon>Eukaryota</taxon>
        <taxon>Metazoa</taxon>
        <taxon>Ecdysozoa</taxon>
        <taxon>Nematoda</taxon>
        <taxon>Chromadorea</taxon>
        <taxon>Rhabditida</taxon>
        <taxon>Rhabditina</taxon>
        <taxon>Rhabditomorpha</taxon>
        <taxon>Rhabditoidea</taxon>
        <taxon>Rhabditidae</taxon>
        <taxon>Diploscapter</taxon>
    </lineage>
</organism>
<dbReference type="EMBL" id="LIAE01010489">
    <property type="protein sequence ID" value="PAV60044.1"/>
    <property type="molecule type" value="Genomic_DNA"/>
</dbReference>
<dbReference type="Proteomes" id="UP000218231">
    <property type="component" value="Unassembled WGS sequence"/>
</dbReference>
<evidence type="ECO:0000313" key="2">
    <source>
        <dbReference type="Proteomes" id="UP000218231"/>
    </source>
</evidence>
<sequence length="113" mass="13390">MIRIKNAILRLLRININCSNTTNVTCSVFPKNSPREDDRQKPLATYPLYFFRLTKVLPRPPTMKARWRHRLMRKPRESKKPRNHGVCVCVIVWREAKFVYLLVVLPGYPARDN</sequence>
<name>A0A2A2JEJ4_9BILA</name>